<dbReference type="Proteomes" id="UP000447876">
    <property type="component" value="Unassembled WGS sequence"/>
</dbReference>
<accession>A0A7X2Z1W4</accession>
<feature type="signal peptide" evidence="1">
    <location>
        <begin position="1"/>
        <end position="22"/>
    </location>
</feature>
<dbReference type="RefSeq" id="WP_155610678.1">
    <property type="nucleotide sequence ID" value="NZ_WNZW01000002.1"/>
</dbReference>
<dbReference type="OrthoDB" id="9798191at2"/>
<reference evidence="2 3" key="1">
    <citation type="submission" date="2019-11" db="EMBL/GenBank/DDBJ databases">
        <title>Draft genome sequences of five Paenibacillus species of dairy origin.</title>
        <authorList>
            <person name="Olajide A.M."/>
            <person name="Chen S."/>
            <person name="Lapointe G."/>
        </authorList>
    </citation>
    <scope>NUCLEOTIDE SEQUENCE [LARGE SCALE GENOMIC DNA]</scope>
    <source>
        <strain evidence="2 3">12CR55</strain>
    </source>
</reference>
<protein>
    <submittedName>
        <fullName evidence="2">Extracellular solute-binding protein</fullName>
    </submittedName>
</protein>
<dbReference type="PANTHER" id="PTHR43649:SF12">
    <property type="entry name" value="DIACETYLCHITOBIOSE BINDING PROTEIN DASA"/>
    <property type="match status" value="1"/>
</dbReference>
<dbReference type="InterPro" id="IPR050490">
    <property type="entry name" value="Bact_solute-bd_prot1"/>
</dbReference>
<dbReference type="PANTHER" id="PTHR43649">
    <property type="entry name" value="ARABINOSE-BINDING PROTEIN-RELATED"/>
    <property type="match status" value="1"/>
</dbReference>
<dbReference type="SUPFAM" id="SSF53850">
    <property type="entry name" value="Periplasmic binding protein-like II"/>
    <property type="match status" value="1"/>
</dbReference>
<keyword evidence="1" id="KW-0732">Signal</keyword>
<dbReference type="InterPro" id="IPR006059">
    <property type="entry name" value="SBP"/>
</dbReference>
<evidence type="ECO:0000256" key="1">
    <source>
        <dbReference type="SAM" id="SignalP"/>
    </source>
</evidence>
<dbReference type="Gene3D" id="3.40.190.10">
    <property type="entry name" value="Periplasmic binding protein-like II"/>
    <property type="match status" value="2"/>
</dbReference>
<dbReference type="PROSITE" id="PS51257">
    <property type="entry name" value="PROKAR_LIPOPROTEIN"/>
    <property type="match status" value="1"/>
</dbReference>
<name>A0A7X2Z1W4_9BACL</name>
<evidence type="ECO:0000313" key="2">
    <source>
        <dbReference type="EMBL" id="MUG45341.1"/>
    </source>
</evidence>
<dbReference type="EMBL" id="WNZW01000002">
    <property type="protein sequence ID" value="MUG45341.1"/>
    <property type="molecule type" value="Genomic_DNA"/>
</dbReference>
<comment type="caution">
    <text evidence="2">The sequence shown here is derived from an EMBL/GenBank/DDBJ whole genome shotgun (WGS) entry which is preliminary data.</text>
</comment>
<gene>
    <name evidence="2" type="ORF">GNP95_10055</name>
</gene>
<evidence type="ECO:0000313" key="3">
    <source>
        <dbReference type="Proteomes" id="UP000447876"/>
    </source>
</evidence>
<sequence length="454" mass="49563">MKKKKIIQIISFLAALSLILSACGGGSNGSGNGSTTPGNSGAAGAKGEQIQLTFSHYYLEEERPTSAEMDSYMTLVEEWEANNPNVNLVQSVMSQADYSTKIQAQAAVNEIPDIFFLKGSWVSNFANNDLLMPINDYLDQYEHKDQFRKGVFDAATRDGNIYGIPNQLSITSVVFYNEQMWKEIGYDRFPDNWEDIYKAAEKFNEKGISAIALGNKDKWPAESSILSTMGDRFTGTDWTNSIIARDGSAKFTDPEFVSALDQMQNIAANKVFNPDFNIISNAQAEEYYAQGKAAATIDGHWALSYLLSNASEEVLSQTKVAILPPVDGGKGDNNTISGGAGWYVALNKNLEGAKLDAAMDFLFSTAGYDFSRVYAEKYGMTGPSLIEGTDLTQFPQLTQDFAALTGSLTFTPIYDMLMEGSIIESMNTGLQEVLNGTKTGQELAAQLQSGQDSL</sequence>
<dbReference type="Pfam" id="PF01547">
    <property type="entry name" value="SBP_bac_1"/>
    <property type="match status" value="1"/>
</dbReference>
<organism evidence="2 3">
    <name type="scientific">Paenibacillus woosongensis</name>
    <dbReference type="NCBI Taxonomy" id="307580"/>
    <lineage>
        <taxon>Bacteria</taxon>
        <taxon>Bacillati</taxon>
        <taxon>Bacillota</taxon>
        <taxon>Bacilli</taxon>
        <taxon>Bacillales</taxon>
        <taxon>Paenibacillaceae</taxon>
        <taxon>Paenibacillus</taxon>
    </lineage>
</organism>
<proteinExistence type="predicted"/>
<feature type="chain" id="PRO_5039257167" evidence="1">
    <location>
        <begin position="23"/>
        <end position="454"/>
    </location>
</feature>
<dbReference type="AlphaFoldDB" id="A0A7X2Z1W4"/>